<evidence type="ECO:0000259" key="2">
    <source>
        <dbReference type="Pfam" id="PF04782"/>
    </source>
</evidence>
<feature type="region of interest" description="Disordered" evidence="1">
    <location>
        <begin position="62"/>
        <end position="114"/>
    </location>
</feature>
<name>A0A7I8IMN9_SPIIN</name>
<dbReference type="EMBL" id="CACRZD030000004">
    <property type="protein sequence ID" value="CAA6658813.1"/>
    <property type="molecule type" value="Genomic_DNA"/>
</dbReference>
<feature type="domain" description="DUF630" evidence="3">
    <location>
        <begin position="1"/>
        <end position="59"/>
    </location>
</feature>
<organism evidence="4">
    <name type="scientific">Spirodela intermedia</name>
    <name type="common">Intermediate duckweed</name>
    <dbReference type="NCBI Taxonomy" id="51605"/>
    <lineage>
        <taxon>Eukaryota</taxon>
        <taxon>Viridiplantae</taxon>
        <taxon>Streptophyta</taxon>
        <taxon>Embryophyta</taxon>
        <taxon>Tracheophyta</taxon>
        <taxon>Spermatophyta</taxon>
        <taxon>Magnoliopsida</taxon>
        <taxon>Liliopsida</taxon>
        <taxon>Araceae</taxon>
        <taxon>Lemnoideae</taxon>
        <taxon>Spirodela</taxon>
    </lineage>
</organism>
<keyword evidence="5" id="KW-1185">Reference proteome</keyword>
<dbReference type="InterPro" id="IPR006867">
    <property type="entry name" value="DUF632"/>
</dbReference>
<feature type="compositionally biased region" description="Low complexity" evidence="1">
    <location>
        <begin position="205"/>
        <end position="215"/>
    </location>
</feature>
<dbReference type="PANTHER" id="PTHR21450:SF35">
    <property type="entry name" value="TRANSCRIPTION FACTOR, PUTATIVE (DUF630 AND DUF632)-RELATED"/>
    <property type="match status" value="1"/>
</dbReference>
<feature type="compositionally biased region" description="Low complexity" evidence="1">
    <location>
        <begin position="96"/>
        <end position="110"/>
    </location>
</feature>
<reference evidence="4 5" key="1">
    <citation type="submission" date="2019-12" db="EMBL/GenBank/DDBJ databases">
        <authorList>
            <person name="Scholz U."/>
            <person name="Mascher M."/>
            <person name="Fiebig A."/>
        </authorList>
    </citation>
    <scope>NUCLEOTIDE SEQUENCE</scope>
</reference>
<dbReference type="InterPro" id="IPR006868">
    <property type="entry name" value="DUF630"/>
</dbReference>
<protein>
    <submittedName>
        <fullName evidence="4">Uncharacterized protein</fullName>
    </submittedName>
</protein>
<feature type="region of interest" description="Disordered" evidence="1">
    <location>
        <begin position="131"/>
        <end position="221"/>
    </location>
</feature>
<feature type="compositionally biased region" description="Low complexity" evidence="1">
    <location>
        <begin position="62"/>
        <end position="76"/>
    </location>
</feature>
<evidence type="ECO:0000313" key="4">
    <source>
        <dbReference type="EMBL" id="CAA2619087.1"/>
    </source>
</evidence>
<feature type="domain" description="DUF632" evidence="2">
    <location>
        <begin position="188"/>
        <end position="447"/>
    </location>
</feature>
<gene>
    <name evidence="4" type="ORF">SI7747_04005254</name>
</gene>
<dbReference type="AlphaFoldDB" id="A0A7I8IMN9"/>
<accession>A0A7I8IMN9</accession>
<dbReference type="Proteomes" id="UP001189122">
    <property type="component" value="Unassembled WGS sequence"/>
</dbReference>
<dbReference type="EMBL" id="LR743591">
    <property type="protein sequence ID" value="CAA2619087.1"/>
    <property type="molecule type" value="Genomic_DNA"/>
</dbReference>
<dbReference type="Pfam" id="PF04783">
    <property type="entry name" value="DUF630"/>
    <property type="match status" value="1"/>
</dbReference>
<feature type="compositionally biased region" description="Polar residues" evidence="1">
    <location>
        <begin position="180"/>
        <end position="190"/>
    </location>
</feature>
<evidence type="ECO:0000256" key="1">
    <source>
        <dbReference type="SAM" id="MobiDB-lite"/>
    </source>
</evidence>
<feature type="compositionally biased region" description="Polar residues" evidence="1">
    <location>
        <begin position="77"/>
        <end position="88"/>
    </location>
</feature>
<evidence type="ECO:0000313" key="5">
    <source>
        <dbReference type="Proteomes" id="UP001189122"/>
    </source>
</evidence>
<proteinExistence type="predicted"/>
<evidence type="ECO:0000259" key="3">
    <source>
        <dbReference type="Pfam" id="PF04783"/>
    </source>
</evidence>
<dbReference type="Pfam" id="PF04782">
    <property type="entry name" value="DUF632"/>
    <property type="match status" value="1"/>
</dbReference>
<sequence>MGSGTSKLEKNEGLALCKLRMRFIKQATERRYALSAAHLVYLQSLRSLGMALRRLAEAEALMGPSSPTSSASPSPSQFQCGSSPNPRTNRPVEQGALPGPAAPPSEASSSWDFFDPAETAGTRERSAITECLTGGEGWLRGQKETAAPSISEKGKNPKSSDCPSLKRFPGNAVEPVEHNLNGSSENSSKPVQHAPRVITRNHLTSSPSSSSSNNPLGSASKDNASDFIDEYSMISGNHSSTLERLYAWERKLHDEVERAYDRKCDQLKREFSRGLNARVIDGTRAVAKDLHSQVRVAIHAVNSISKRIEKLRDEELQLQLLELVNGSSRMWNSMLECHRSQHCKISSDHPLKNSNASSESEPYRSALTHLLSEVNFFKSSLEKWVNAQEAYFHPATPTALQREKACCVLPRRALAPPIFVLCRDWLAAIISLPLKEVSDAIDTLISDSNGFIDQQAEEIRPTSKPRRSRTGEAEIPKKEIPSWGFLKPRLTRIFDLLTKFAEESKKIHEEIKQASEAAGAAYVNGRTRFVA</sequence>
<dbReference type="PANTHER" id="PTHR21450">
    <property type="entry name" value="PROTEIN ALTERED PHOSPHATE STARVATION RESPONSE 1"/>
    <property type="match status" value="1"/>
</dbReference>